<evidence type="ECO:0000256" key="7">
    <source>
        <dbReference type="ARBA" id="ARBA00048494"/>
    </source>
</evidence>
<keyword evidence="4" id="KW-0146">Chitin degradation</keyword>
<evidence type="ECO:0000256" key="4">
    <source>
        <dbReference type="ARBA" id="ARBA00023024"/>
    </source>
</evidence>
<evidence type="ECO:0000256" key="5">
    <source>
        <dbReference type="ARBA" id="ARBA00023285"/>
    </source>
</evidence>
<evidence type="ECO:0000313" key="9">
    <source>
        <dbReference type="EMBL" id="ODQ64854.1"/>
    </source>
</evidence>
<dbReference type="GO" id="GO:0030476">
    <property type="term" value="P:ascospore wall assembly"/>
    <property type="evidence" value="ECO:0007669"/>
    <property type="project" value="TreeGrafter"/>
</dbReference>
<dbReference type="GO" id="GO:0006032">
    <property type="term" value="P:chitin catabolic process"/>
    <property type="evidence" value="ECO:0007669"/>
    <property type="project" value="UniProtKB-KW"/>
</dbReference>
<evidence type="ECO:0000259" key="8">
    <source>
        <dbReference type="PROSITE" id="PS51677"/>
    </source>
</evidence>
<dbReference type="GO" id="GO:0046872">
    <property type="term" value="F:metal ion binding"/>
    <property type="evidence" value="ECO:0007669"/>
    <property type="project" value="UniProtKB-KW"/>
</dbReference>
<dbReference type="GO" id="GO:0004099">
    <property type="term" value="F:chitin deacetylase activity"/>
    <property type="evidence" value="ECO:0007669"/>
    <property type="project" value="UniProtKB-EC"/>
</dbReference>
<dbReference type="PROSITE" id="PS51677">
    <property type="entry name" value="NODB"/>
    <property type="match status" value="1"/>
</dbReference>
<organism evidence="9 10">
    <name type="scientific">Nadsonia fulvescens var. elongata DSM 6958</name>
    <dbReference type="NCBI Taxonomy" id="857566"/>
    <lineage>
        <taxon>Eukaryota</taxon>
        <taxon>Fungi</taxon>
        <taxon>Dikarya</taxon>
        <taxon>Ascomycota</taxon>
        <taxon>Saccharomycotina</taxon>
        <taxon>Dipodascomycetes</taxon>
        <taxon>Dipodascales</taxon>
        <taxon>Dipodascales incertae sedis</taxon>
        <taxon>Nadsonia</taxon>
    </lineage>
</organism>
<dbReference type="GO" id="GO:0005628">
    <property type="term" value="C:prospore membrane"/>
    <property type="evidence" value="ECO:0007669"/>
    <property type="project" value="TreeGrafter"/>
</dbReference>
<accession>A0A1E3PI09</accession>
<sequence>MAVTLKTSANEPFPSWLAQLTGLNDWPNMDPPYIAMDNLVGFDKIPDIPTRSLNDDCSNEDIGFCSFTCNNCVLAQDIVSCPVISQTFDDGPSPFYTMDLLNGLSPGQKTTFFVQGINVVNYGDVIRETRNRGHLIASHTWSHKDLPQLSNREVISQIQWSIWAINATLGVVPRYFRPPYGAIDNRIRAIVEMFGLRTVLWDYDTLDWMVNVGERSQEQTITDFERWKRSASRGLILEHDIGGPSVQIGITLSQQLGNNQLTVAECIGEPWYQ</sequence>
<keyword evidence="3 9" id="KW-0378">Hydrolase</keyword>
<gene>
    <name evidence="9" type="ORF">NADFUDRAFT_70463</name>
</gene>
<dbReference type="STRING" id="857566.A0A1E3PI09"/>
<evidence type="ECO:0000256" key="6">
    <source>
        <dbReference type="ARBA" id="ARBA00024056"/>
    </source>
</evidence>
<protein>
    <recommendedName>
        <fullName evidence="6">chitin deacetylase</fullName>
        <ecNumber evidence="6">3.5.1.41</ecNumber>
    </recommendedName>
</protein>
<comment type="cofactor">
    <cofactor evidence="1">
        <name>Co(2+)</name>
        <dbReference type="ChEBI" id="CHEBI:48828"/>
    </cofactor>
</comment>
<evidence type="ECO:0000313" key="10">
    <source>
        <dbReference type="Proteomes" id="UP000095009"/>
    </source>
</evidence>
<keyword evidence="10" id="KW-1185">Reference proteome</keyword>
<evidence type="ECO:0000256" key="2">
    <source>
        <dbReference type="ARBA" id="ARBA00022723"/>
    </source>
</evidence>
<dbReference type="Pfam" id="PF01522">
    <property type="entry name" value="Polysacc_deac_1"/>
    <property type="match status" value="1"/>
</dbReference>
<feature type="domain" description="NodB homology" evidence="8">
    <location>
        <begin position="82"/>
        <end position="264"/>
    </location>
</feature>
<dbReference type="InterPro" id="IPR011330">
    <property type="entry name" value="Glyco_hydro/deAcase_b/a-brl"/>
</dbReference>
<evidence type="ECO:0000256" key="3">
    <source>
        <dbReference type="ARBA" id="ARBA00022801"/>
    </source>
</evidence>
<proteinExistence type="predicted"/>
<dbReference type="PANTHER" id="PTHR10587">
    <property type="entry name" value="GLYCOSYL TRANSFERASE-RELATED"/>
    <property type="match status" value="1"/>
</dbReference>
<dbReference type="Gene3D" id="3.20.20.370">
    <property type="entry name" value="Glycoside hydrolase/deacetylase"/>
    <property type="match status" value="1"/>
</dbReference>
<keyword evidence="5" id="KW-0170">Cobalt</keyword>
<dbReference type="InterPro" id="IPR002509">
    <property type="entry name" value="NODB_dom"/>
</dbReference>
<dbReference type="InterPro" id="IPR050248">
    <property type="entry name" value="Polysacc_deacetylase_ArnD"/>
</dbReference>
<comment type="catalytic activity">
    <reaction evidence="7">
        <text>[(1-&gt;4)-N-acetyl-beta-D-glucosaminyl](n) + n H2O = chitosan + n acetate</text>
        <dbReference type="Rhea" id="RHEA:10464"/>
        <dbReference type="Rhea" id="RHEA-COMP:9593"/>
        <dbReference type="Rhea" id="RHEA-COMP:9597"/>
        <dbReference type="ChEBI" id="CHEBI:15377"/>
        <dbReference type="ChEBI" id="CHEBI:17029"/>
        <dbReference type="ChEBI" id="CHEBI:30089"/>
        <dbReference type="ChEBI" id="CHEBI:57704"/>
        <dbReference type="EC" id="3.5.1.41"/>
    </reaction>
    <physiologicalReaction direction="left-to-right" evidence="7">
        <dbReference type="Rhea" id="RHEA:10465"/>
    </physiologicalReaction>
</comment>
<dbReference type="EC" id="3.5.1.41" evidence="6"/>
<dbReference type="SUPFAM" id="SSF88713">
    <property type="entry name" value="Glycoside hydrolase/deacetylase"/>
    <property type="match status" value="1"/>
</dbReference>
<dbReference type="AlphaFoldDB" id="A0A1E3PI09"/>
<dbReference type="PANTHER" id="PTHR10587:SF133">
    <property type="entry name" value="CHITIN DEACETYLASE 1-RELATED"/>
    <property type="match status" value="1"/>
</dbReference>
<dbReference type="EMBL" id="KV454410">
    <property type="protein sequence ID" value="ODQ64854.1"/>
    <property type="molecule type" value="Genomic_DNA"/>
</dbReference>
<keyword evidence="4" id="KW-0624">Polysaccharide degradation</keyword>
<dbReference type="GO" id="GO:0005975">
    <property type="term" value="P:carbohydrate metabolic process"/>
    <property type="evidence" value="ECO:0007669"/>
    <property type="project" value="InterPro"/>
</dbReference>
<keyword evidence="2" id="KW-0479">Metal-binding</keyword>
<evidence type="ECO:0000256" key="1">
    <source>
        <dbReference type="ARBA" id="ARBA00001941"/>
    </source>
</evidence>
<dbReference type="OrthoDB" id="2125469at2759"/>
<name>A0A1E3PI09_9ASCO</name>
<dbReference type="Proteomes" id="UP000095009">
    <property type="component" value="Unassembled WGS sequence"/>
</dbReference>
<reference evidence="9 10" key="1">
    <citation type="journal article" date="2016" name="Proc. Natl. Acad. Sci. U.S.A.">
        <title>Comparative genomics of biotechnologically important yeasts.</title>
        <authorList>
            <person name="Riley R."/>
            <person name="Haridas S."/>
            <person name="Wolfe K.H."/>
            <person name="Lopes M.R."/>
            <person name="Hittinger C.T."/>
            <person name="Goeker M."/>
            <person name="Salamov A.A."/>
            <person name="Wisecaver J.H."/>
            <person name="Long T.M."/>
            <person name="Calvey C.H."/>
            <person name="Aerts A.L."/>
            <person name="Barry K.W."/>
            <person name="Choi C."/>
            <person name="Clum A."/>
            <person name="Coughlan A.Y."/>
            <person name="Deshpande S."/>
            <person name="Douglass A.P."/>
            <person name="Hanson S.J."/>
            <person name="Klenk H.-P."/>
            <person name="LaButti K.M."/>
            <person name="Lapidus A."/>
            <person name="Lindquist E.A."/>
            <person name="Lipzen A.M."/>
            <person name="Meier-Kolthoff J.P."/>
            <person name="Ohm R.A."/>
            <person name="Otillar R.P."/>
            <person name="Pangilinan J.L."/>
            <person name="Peng Y."/>
            <person name="Rokas A."/>
            <person name="Rosa C.A."/>
            <person name="Scheuner C."/>
            <person name="Sibirny A.A."/>
            <person name="Slot J.C."/>
            <person name="Stielow J.B."/>
            <person name="Sun H."/>
            <person name="Kurtzman C.P."/>
            <person name="Blackwell M."/>
            <person name="Grigoriev I.V."/>
            <person name="Jeffries T.W."/>
        </authorList>
    </citation>
    <scope>NUCLEOTIDE SEQUENCE [LARGE SCALE GENOMIC DNA]</scope>
    <source>
        <strain evidence="9 10">DSM 6958</strain>
    </source>
</reference>
<keyword evidence="4" id="KW-0119">Carbohydrate metabolism</keyword>